<protein>
    <submittedName>
        <fullName evidence="9">TBPIP-domain-containing protein</fullName>
    </submittedName>
</protein>
<dbReference type="Proteomes" id="UP000724874">
    <property type="component" value="Unassembled WGS sequence"/>
</dbReference>
<keyword evidence="6" id="KW-0175">Coiled coil</keyword>
<comment type="similarity">
    <text evidence="2">Belongs to the HOP2 family.</text>
</comment>
<keyword evidence="10" id="KW-1185">Reference proteome</keyword>
<dbReference type="Pfam" id="PF07106">
    <property type="entry name" value="WHD_TBPIP"/>
    <property type="match status" value="1"/>
</dbReference>
<dbReference type="EMBL" id="JADNYJ010000061">
    <property type="protein sequence ID" value="KAF8895721.1"/>
    <property type="molecule type" value="Genomic_DNA"/>
</dbReference>
<dbReference type="PANTHER" id="PTHR15938:SF0">
    <property type="entry name" value="HOMOLOGOUS-PAIRING PROTEIN 2 HOMOLOG"/>
    <property type="match status" value="1"/>
</dbReference>
<evidence type="ECO:0000313" key="10">
    <source>
        <dbReference type="Proteomes" id="UP000724874"/>
    </source>
</evidence>
<dbReference type="GO" id="GO:0007129">
    <property type="term" value="P:homologous chromosome pairing at meiosis"/>
    <property type="evidence" value="ECO:0007669"/>
    <property type="project" value="TreeGrafter"/>
</dbReference>
<dbReference type="AlphaFoldDB" id="A0A9P5NM53"/>
<evidence type="ECO:0000259" key="8">
    <source>
        <dbReference type="Pfam" id="PF07106"/>
    </source>
</evidence>
<evidence type="ECO:0000256" key="3">
    <source>
        <dbReference type="ARBA" id="ARBA00023172"/>
    </source>
</evidence>
<feature type="coiled-coil region" evidence="6">
    <location>
        <begin position="92"/>
        <end position="119"/>
    </location>
</feature>
<dbReference type="Gene3D" id="1.10.10.10">
    <property type="entry name" value="Winged helix-like DNA-binding domain superfamily/Winged helix DNA-binding domain"/>
    <property type="match status" value="1"/>
</dbReference>
<comment type="subcellular location">
    <subcellularLocation>
        <location evidence="1">Nucleus</location>
    </subcellularLocation>
</comment>
<dbReference type="PANTHER" id="PTHR15938">
    <property type="entry name" value="TBP-1 INTERACTING PROTEIN"/>
    <property type="match status" value="1"/>
</dbReference>
<evidence type="ECO:0000256" key="1">
    <source>
        <dbReference type="ARBA" id="ARBA00004123"/>
    </source>
</evidence>
<dbReference type="GO" id="GO:0003690">
    <property type="term" value="F:double-stranded DNA binding"/>
    <property type="evidence" value="ECO:0007669"/>
    <property type="project" value="TreeGrafter"/>
</dbReference>
<accession>A0A9P5NM53</accession>
<evidence type="ECO:0000313" key="9">
    <source>
        <dbReference type="EMBL" id="KAF8895721.1"/>
    </source>
</evidence>
<proteinExistence type="inferred from homology"/>
<dbReference type="InterPro" id="IPR036388">
    <property type="entry name" value="WH-like_DNA-bd_sf"/>
</dbReference>
<dbReference type="InterPro" id="IPR010776">
    <property type="entry name" value="Hop2_WH_dom"/>
</dbReference>
<dbReference type="GO" id="GO:0010774">
    <property type="term" value="P:meiotic strand invasion involved in reciprocal meiotic recombination"/>
    <property type="evidence" value="ECO:0007669"/>
    <property type="project" value="TreeGrafter"/>
</dbReference>
<evidence type="ECO:0000256" key="6">
    <source>
        <dbReference type="SAM" id="Coils"/>
    </source>
</evidence>
<dbReference type="OrthoDB" id="272266at2759"/>
<dbReference type="GO" id="GO:0120231">
    <property type="term" value="C:DNA recombinase auxiliary factor complex"/>
    <property type="evidence" value="ECO:0007669"/>
    <property type="project" value="TreeGrafter"/>
</dbReference>
<gene>
    <name evidence="9" type="ORF">CPB84DRAFT_1782282</name>
</gene>
<reference evidence="9" key="1">
    <citation type="submission" date="2020-11" db="EMBL/GenBank/DDBJ databases">
        <authorList>
            <consortium name="DOE Joint Genome Institute"/>
            <person name="Ahrendt S."/>
            <person name="Riley R."/>
            <person name="Andreopoulos W."/>
            <person name="LaButti K."/>
            <person name="Pangilinan J."/>
            <person name="Ruiz-duenas F.J."/>
            <person name="Barrasa J.M."/>
            <person name="Sanchez-Garcia M."/>
            <person name="Camarero S."/>
            <person name="Miyauchi S."/>
            <person name="Serrano A."/>
            <person name="Linde D."/>
            <person name="Babiker R."/>
            <person name="Drula E."/>
            <person name="Ayuso-Fernandez I."/>
            <person name="Pacheco R."/>
            <person name="Padilla G."/>
            <person name="Ferreira P."/>
            <person name="Barriuso J."/>
            <person name="Kellner H."/>
            <person name="Castanera R."/>
            <person name="Alfaro M."/>
            <person name="Ramirez L."/>
            <person name="Pisabarro A.G."/>
            <person name="Kuo A."/>
            <person name="Tritt A."/>
            <person name="Lipzen A."/>
            <person name="He G."/>
            <person name="Yan M."/>
            <person name="Ng V."/>
            <person name="Cullen D."/>
            <person name="Martin F."/>
            <person name="Rosso M.-N."/>
            <person name="Henrissat B."/>
            <person name="Hibbett D."/>
            <person name="Martinez A.T."/>
            <person name="Grigoriev I.V."/>
        </authorList>
    </citation>
    <scope>NUCLEOTIDE SEQUENCE</scope>
    <source>
        <strain evidence="9">AH 44721</strain>
    </source>
</reference>
<keyword evidence="4" id="KW-0539">Nucleus</keyword>
<keyword evidence="5" id="KW-0469">Meiosis</keyword>
<evidence type="ECO:0000256" key="4">
    <source>
        <dbReference type="ARBA" id="ARBA00023242"/>
    </source>
</evidence>
<feature type="compositionally biased region" description="Polar residues" evidence="7">
    <location>
        <begin position="221"/>
        <end position="232"/>
    </location>
</feature>
<evidence type="ECO:0000256" key="5">
    <source>
        <dbReference type="ARBA" id="ARBA00023254"/>
    </source>
</evidence>
<name>A0A9P5NM53_GYMJU</name>
<dbReference type="GO" id="GO:0000709">
    <property type="term" value="P:meiotic joint molecule formation"/>
    <property type="evidence" value="ECO:0007669"/>
    <property type="project" value="TreeGrafter"/>
</dbReference>
<evidence type="ECO:0000256" key="7">
    <source>
        <dbReference type="SAM" id="MobiDB-lite"/>
    </source>
</evidence>
<sequence>MSSTKAKQDGKVTVLKGQEAEDKVLEYVKKMNRPYGAVDVAANLKGAVPKATTQKILVSLAEKGELVQKVYGKTTFFVYNQAKIECLPSEKISDLKAELSKVEEENQALTTVVKSYSTELAKIKATPTDVELDTQIVDVKAAISKITDTLKPLRSGAPPITAEELDRIHADWSKWRAEWVRRRKVFITFWQLATDALPPQDAKDLHEDLGIEKDAQEHTALEQSPLCQQPQGNPLKRKRL</sequence>
<feature type="domain" description="Homologous-pairing protein 2 winged helix" evidence="8">
    <location>
        <begin position="19"/>
        <end position="80"/>
    </location>
</feature>
<organism evidence="9 10">
    <name type="scientific">Gymnopilus junonius</name>
    <name type="common">Spectacular rustgill mushroom</name>
    <name type="synonym">Gymnopilus spectabilis subsp. junonius</name>
    <dbReference type="NCBI Taxonomy" id="109634"/>
    <lineage>
        <taxon>Eukaryota</taxon>
        <taxon>Fungi</taxon>
        <taxon>Dikarya</taxon>
        <taxon>Basidiomycota</taxon>
        <taxon>Agaricomycotina</taxon>
        <taxon>Agaricomycetes</taxon>
        <taxon>Agaricomycetidae</taxon>
        <taxon>Agaricales</taxon>
        <taxon>Agaricineae</taxon>
        <taxon>Hymenogastraceae</taxon>
        <taxon>Gymnopilus</taxon>
    </lineage>
</organism>
<comment type="caution">
    <text evidence="9">The sequence shown here is derived from an EMBL/GenBank/DDBJ whole genome shotgun (WGS) entry which is preliminary data.</text>
</comment>
<dbReference type="GO" id="GO:0120230">
    <property type="term" value="F:recombinase activator activity"/>
    <property type="evidence" value="ECO:0007669"/>
    <property type="project" value="TreeGrafter"/>
</dbReference>
<dbReference type="GO" id="GO:0000794">
    <property type="term" value="C:condensed nuclear chromosome"/>
    <property type="evidence" value="ECO:0007669"/>
    <property type="project" value="TreeGrafter"/>
</dbReference>
<feature type="region of interest" description="Disordered" evidence="7">
    <location>
        <begin position="212"/>
        <end position="240"/>
    </location>
</feature>
<evidence type="ECO:0000256" key="2">
    <source>
        <dbReference type="ARBA" id="ARBA00007922"/>
    </source>
</evidence>
<keyword evidence="3" id="KW-0233">DNA recombination</keyword>